<dbReference type="EMBL" id="RCHU02000001">
    <property type="protein sequence ID" value="KAL3610656.1"/>
    <property type="molecule type" value="Genomic_DNA"/>
</dbReference>
<comment type="caution">
    <text evidence="1">The sequence shown here is derived from an EMBL/GenBank/DDBJ whole genome shotgun (WGS) entry which is preliminary data.</text>
</comment>
<evidence type="ECO:0000313" key="2">
    <source>
        <dbReference type="Proteomes" id="UP000309997"/>
    </source>
</evidence>
<evidence type="ECO:0000313" key="1">
    <source>
        <dbReference type="EMBL" id="KAL3610656.1"/>
    </source>
</evidence>
<sequence length="767" mass="85707">MSAGGAFGGNRGLRPVPPEKGIFPLDHMHECDMEKKDYLNCLKSSGHQSEKCRLFSKKYLECRMEKKSSGSKSKRRIKADAPNFSKLNGMEHGVSFFSKNGISLGFVFARYTSRYISLKVLSSMSSSASTGEINDVNEDVVSRPDDKNMELTRINCLVWVLHESATSFSQAVESLELAGSGAELAMAWNGKDVHIWHKRLAYQVAVYALLKTAIEVEILLSHDRRNPSPVKEIFTPKINLLGEYIENQLNMKHPELVLWFKVVELPHIAGFFAPLLKQWSVEYAGSGVAGIIVAISCCAAVGKLGSERICCPLFKLSLEDVLIELMDLSHSIVEVDKLHKLATEAGFELDFLSHFGAKVFPCNKTEELELWIGLAQQKLSLALSKEIDIRGTGKRVGADSLATLGLFAYLGRKTRLFLSRMGIKDLDELVLDFLSYLECGCLFVYPELASVSTYQCFMEVVSDEIGWLDFYAACSFLSNQERERSKQHTIQAEKEIILSTVFTVCYDVFSGFAHFSRSAQQPLDSELLAFLLRSQSLLTICLEDYWAVYDRSCEPPKIVEAGASDQMLPVGTKGNENLYVTLEAQQRPAELILKGCLTTKSLQSINLRKASCSAQREAITHVEASSTTATRPNLPHESLLRKYSVKLVSISSDLWMGTQLLVVDISCALKLLLKQFHGLKVTIRERKKLKRTLNDIITLIPVTILMLLPVSAVGHAAILAAIKKYMPFLIPSTYSTERLEVVKQLNRTKKMEVQSWINLEDPSSRIP</sequence>
<reference evidence="1 2" key="1">
    <citation type="journal article" date="2024" name="Plant Biotechnol. J.">
        <title>Genome and CRISPR/Cas9 system of a widespread forest tree (Populus alba) in the world.</title>
        <authorList>
            <person name="Liu Y.J."/>
            <person name="Jiang P.F."/>
            <person name="Han X.M."/>
            <person name="Li X.Y."/>
            <person name="Wang H.M."/>
            <person name="Wang Y.J."/>
            <person name="Wang X.X."/>
            <person name="Zeng Q.Y."/>
        </authorList>
    </citation>
    <scope>NUCLEOTIDE SEQUENCE [LARGE SCALE GENOMIC DNA]</scope>
    <source>
        <strain evidence="2">cv. PAL-ZL1</strain>
    </source>
</reference>
<accession>A0ACC4D1M3</accession>
<protein>
    <submittedName>
        <fullName evidence="1">Uncharacterized protein</fullName>
    </submittedName>
</protein>
<gene>
    <name evidence="1" type="ORF">D5086_001676</name>
</gene>
<keyword evidence="2" id="KW-1185">Reference proteome</keyword>
<name>A0ACC4D1M3_POPAL</name>
<organism evidence="1 2">
    <name type="scientific">Populus alba</name>
    <name type="common">White poplar</name>
    <dbReference type="NCBI Taxonomy" id="43335"/>
    <lineage>
        <taxon>Eukaryota</taxon>
        <taxon>Viridiplantae</taxon>
        <taxon>Streptophyta</taxon>
        <taxon>Embryophyta</taxon>
        <taxon>Tracheophyta</taxon>
        <taxon>Spermatophyta</taxon>
        <taxon>Magnoliopsida</taxon>
        <taxon>eudicotyledons</taxon>
        <taxon>Gunneridae</taxon>
        <taxon>Pentapetalae</taxon>
        <taxon>rosids</taxon>
        <taxon>fabids</taxon>
        <taxon>Malpighiales</taxon>
        <taxon>Salicaceae</taxon>
        <taxon>Saliceae</taxon>
        <taxon>Populus</taxon>
    </lineage>
</organism>
<proteinExistence type="predicted"/>
<dbReference type="Proteomes" id="UP000309997">
    <property type="component" value="Unassembled WGS sequence"/>
</dbReference>